<proteinExistence type="predicted"/>
<evidence type="ECO:0000313" key="2">
    <source>
        <dbReference type="EMBL" id="KRR11291.1"/>
    </source>
</evidence>
<sequence length="258" mass="28509">MAQAKLQAVLDRELASTDTAASFEAWRRERDSLVSEVERLTKLIERLEAAANDEAVNAQQAALRKRVDAQRQANETSAGRIREEGGTAIEALLKLAHDIAAAEIADAELNAQIRDDADRIVGADMLARYRPPAPRENIAETEIDLWVFASNGSLVGSQDEVIERDDGTGYLITSTQYRANCVKRRFKSIEFLEAEPRQYFEPFYAELRLPSLDGPAWSPRKGASPAAVLEALARRSESPERQVLTELVPMDAWTGAAA</sequence>
<dbReference type="Proteomes" id="UP000050863">
    <property type="component" value="Unassembled WGS sequence"/>
</dbReference>
<reference evidence="2 3" key="1">
    <citation type="submission" date="2014-03" db="EMBL/GenBank/DDBJ databases">
        <title>Bradyrhizobium valentinum sp. nov., isolated from effective nodules of Lupinus mariae-josephae, a lupine endemic of basic-lime soils in Eastern Spain.</title>
        <authorList>
            <person name="Duran D."/>
            <person name="Rey L."/>
            <person name="Navarro A."/>
            <person name="Busquets A."/>
            <person name="Imperial J."/>
            <person name="Ruiz-Argueso T."/>
        </authorList>
    </citation>
    <scope>NUCLEOTIDE SEQUENCE [LARGE SCALE GENOMIC DNA]</scope>
    <source>
        <strain evidence="2 3">PAC68</strain>
    </source>
</reference>
<dbReference type="STRING" id="280332.CQ12_05545"/>
<keyword evidence="3" id="KW-1185">Reference proteome</keyword>
<dbReference type="EMBL" id="LLXZ01000049">
    <property type="protein sequence ID" value="KRR11291.1"/>
    <property type="molecule type" value="Genomic_DNA"/>
</dbReference>
<accession>A0A0R3LU88</accession>
<dbReference type="AlphaFoldDB" id="A0A0R3LU88"/>
<evidence type="ECO:0000256" key="1">
    <source>
        <dbReference type="SAM" id="Coils"/>
    </source>
</evidence>
<evidence type="ECO:0000313" key="3">
    <source>
        <dbReference type="Proteomes" id="UP000050863"/>
    </source>
</evidence>
<keyword evidence="1" id="KW-0175">Coiled coil</keyword>
<feature type="coiled-coil region" evidence="1">
    <location>
        <begin position="23"/>
        <end position="57"/>
    </location>
</feature>
<dbReference type="RefSeq" id="WP_057834788.1">
    <property type="nucleotide sequence ID" value="NZ_LLXZ01000049.1"/>
</dbReference>
<comment type="caution">
    <text evidence="2">The sequence shown here is derived from an EMBL/GenBank/DDBJ whole genome shotgun (WGS) entry which is preliminary data.</text>
</comment>
<organism evidence="2 3">
    <name type="scientific">Bradyrhizobium jicamae</name>
    <dbReference type="NCBI Taxonomy" id="280332"/>
    <lineage>
        <taxon>Bacteria</taxon>
        <taxon>Pseudomonadati</taxon>
        <taxon>Pseudomonadota</taxon>
        <taxon>Alphaproteobacteria</taxon>
        <taxon>Hyphomicrobiales</taxon>
        <taxon>Nitrobacteraceae</taxon>
        <taxon>Bradyrhizobium</taxon>
    </lineage>
</organism>
<gene>
    <name evidence="2" type="ORF">CQ12_05545</name>
</gene>
<name>A0A0R3LU88_9BRAD</name>
<protein>
    <submittedName>
        <fullName evidence="2">Uncharacterized protein</fullName>
    </submittedName>
</protein>